<dbReference type="RefSeq" id="YP_009286643.1">
    <property type="nucleotide sequence ID" value="NC_031066.1"/>
</dbReference>
<dbReference type="SUPFAM" id="SSF52980">
    <property type="entry name" value="Restriction endonuclease-like"/>
    <property type="match status" value="1"/>
</dbReference>
<dbReference type="InterPro" id="IPR008029">
    <property type="entry name" value="Phage_T7_Gp3_endoDNaseI"/>
</dbReference>
<dbReference type="OrthoDB" id="17050at10239"/>
<gene>
    <name evidence="1" type="ORF">sh1_0018</name>
</gene>
<evidence type="ECO:0008006" key="3">
    <source>
        <dbReference type="Google" id="ProtNLM"/>
    </source>
</evidence>
<reference evidence="1 2" key="1">
    <citation type="submission" date="2016-02" db="EMBL/GenBank/DDBJ databases">
        <title>Characterization of five Podoviridae phages infecting Citrobacter freundii.</title>
        <authorList>
            <person name="Hamdi S."/>
            <person name="Rousseau G.M."/>
            <person name="Labrie S.J."/>
            <person name="Saied Kourda R."/>
            <person name="Tremblay D.M."/>
            <person name="Moineau S."/>
            <person name="Ben Slama K."/>
        </authorList>
    </citation>
    <scope>NUCLEOTIDE SEQUENCE [LARGE SCALE GENOMIC DNA]</scope>
</reference>
<keyword evidence="2" id="KW-1185">Reference proteome</keyword>
<sequence>MAGYGAKGIRKVGSFRSGLEDKVHKQLEARGVKAEYEMWKIPYVVPASNHTYRPDFILPNGIIVETKGLWESDDRKKHLLIREQMPELDIRLVFSSSRTKIYKGSPTSYAEFCEKKGILFADKLIPVEWLKEPKRDVPWEKLIRVKEKK</sequence>
<evidence type="ECO:0000313" key="1">
    <source>
        <dbReference type="EMBL" id="AMR59420.1"/>
    </source>
</evidence>
<dbReference type="KEGG" id="vg:29066035"/>
<dbReference type="InterPro" id="IPR011335">
    <property type="entry name" value="Restrct_endonuc-II-like"/>
</dbReference>
<dbReference type="GO" id="GO:0015074">
    <property type="term" value="P:DNA integration"/>
    <property type="evidence" value="ECO:0007669"/>
    <property type="project" value="InterPro"/>
</dbReference>
<dbReference type="CDD" id="cd22324">
    <property type="entry name" value="Endonuclease_I"/>
    <property type="match status" value="1"/>
</dbReference>
<dbReference type="GO" id="GO:0008833">
    <property type="term" value="F:deoxyribonuclease IV (phage-T4-induced) activity"/>
    <property type="evidence" value="ECO:0007669"/>
    <property type="project" value="InterPro"/>
</dbReference>
<dbReference type="Pfam" id="PF05367">
    <property type="entry name" value="Phage_endo_I"/>
    <property type="match status" value="1"/>
</dbReference>
<accession>A0A172JFY9</accession>
<protein>
    <recommendedName>
        <fullName evidence="3">Endonuclease</fullName>
    </recommendedName>
</protein>
<dbReference type="Proteomes" id="UP000203218">
    <property type="component" value="Segment"/>
</dbReference>
<organism evidence="1 2">
    <name type="scientific">Citrobacter phage SH1</name>
    <dbReference type="NCBI Taxonomy" id="1805464"/>
    <lineage>
        <taxon>Viruses</taxon>
        <taxon>Duplodnaviria</taxon>
        <taxon>Heunggongvirae</taxon>
        <taxon>Uroviricota</taxon>
        <taxon>Caudoviricetes</taxon>
        <taxon>Autographivirales</taxon>
        <taxon>Autotranscriptaviridae</taxon>
        <taxon>Studiervirinae</taxon>
        <taxon>Teetrevirus</taxon>
        <taxon>Teetrevirus SH1</taxon>
    </lineage>
</organism>
<dbReference type="EMBL" id="KU687347">
    <property type="protein sequence ID" value="AMR59420.1"/>
    <property type="molecule type" value="Genomic_DNA"/>
</dbReference>
<dbReference type="GO" id="GO:0016032">
    <property type="term" value="P:viral process"/>
    <property type="evidence" value="ECO:0007669"/>
    <property type="project" value="InterPro"/>
</dbReference>
<proteinExistence type="predicted"/>
<dbReference type="GeneID" id="29066035"/>
<name>A0A172JFY9_9CAUD</name>
<evidence type="ECO:0000313" key="2">
    <source>
        <dbReference type="Proteomes" id="UP000203218"/>
    </source>
</evidence>
<dbReference type="Gene3D" id="3.40.91.30">
    <property type="match status" value="1"/>
</dbReference>